<comment type="caution">
    <text evidence="2">The sequence shown here is derived from an EMBL/GenBank/DDBJ whole genome shotgun (WGS) entry which is preliminary data.</text>
</comment>
<keyword evidence="3" id="KW-1185">Reference proteome</keyword>
<evidence type="ECO:0000256" key="1">
    <source>
        <dbReference type="SAM" id="MobiDB-lite"/>
    </source>
</evidence>
<feature type="compositionally biased region" description="Pro residues" evidence="1">
    <location>
        <begin position="14"/>
        <end position="30"/>
    </location>
</feature>
<dbReference type="Proteomes" id="UP000800235">
    <property type="component" value="Unassembled WGS sequence"/>
</dbReference>
<proteinExistence type="predicted"/>
<name>A0A9P4NMK1_9PEZI</name>
<feature type="region of interest" description="Disordered" evidence="1">
    <location>
        <begin position="1"/>
        <end position="35"/>
    </location>
</feature>
<dbReference type="EMBL" id="MU007055">
    <property type="protein sequence ID" value="KAF2428316.1"/>
    <property type="molecule type" value="Genomic_DNA"/>
</dbReference>
<gene>
    <name evidence="2" type="ORF">EJ08DRAFT_699176</name>
</gene>
<evidence type="ECO:0000313" key="2">
    <source>
        <dbReference type="EMBL" id="KAF2428316.1"/>
    </source>
</evidence>
<reference evidence="2" key="1">
    <citation type="journal article" date="2020" name="Stud. Mycol.">
        <title>101 Dothideomycetes genomes: a test case for predicting lifestyles and emergence of pathogens.</title>
        <authorList>
            <person name="Haridas S."/>
            <person name="Albert R."/>
            <person name="Binder M."/>
            <person name="Bloem J."/>
            <person name="Labutti K."/>
            <person name="Salamov A."/>
            <person name="Andreopoulos B."/>
            <person name="Baker S."/>
            <person name="Barry K."/>
            <person name="Bills G."/>
            <person name="Bluhm B."/>
            <person name="Cannon C."/>
            <person name="Castanera R."/>
            <person name="Culley D."/>
            <person name="Daum C."/>
            <person name="Ezra D."/>
            <person name="Gonzalez J."/>
            <person name="Henrissat B."/>
            <person name="Kuo A."/>
            <person name="Liang C."/>
            <person name="Lipzen A."/>
            <person name="Lutzoni F."/>
            <person name="Magnuson J."/>
            <person name="Mondo S."/>
            <person name="Nolan M."/>
            <person name="Ohm R."/>
            <person name="Pangilinan J."/>
            <person name="Park H.-J."/>
            <person name="Ramirez L."/>
            <person name="Alfaro M."/>
            <person name="Sun H."/>
            <person name="Tritt A."/>
            <person name="Yoshinaga Y."/>
            <person name="Zwiers L.-H."/>
            <person name="Turgeon B."/>
            <person name="Goodwin S."/>
            <person name="Spatafora J."/>
            <person name="Crous P."/>
            <person name="Grigoriev I."/>
        </authorList>
    </citation>
    <scope>NUCLEOTIDE SEQUENCE</scope>
    <source>
        <strain evidence="2">CBS 130266</strain>
    </source>
</reference>
<sequence>MSVPPHVPGSSQIPTPPQMPPPQLLAPPTTPKGTPLREQWIQVKDLTVNGNHEALATRSFPPQILRTAIKYITDIKDLYDEKLIQRSRHISTNNPFAEELEFHNAITAKANATSRIWDAIEKNLDVFDDARDWSVSKLSLLPMVTHANARRGHSRLSLTSWYFRYMCGVMDEADLKGSLQVLIADRNYLRVCMGSHGQRAPIPLSFTANPNNA</sequence>
<protein>
    <submittedName>
        <fullName evidence="2">Uncharacterized protein</fullName>
    </submittedName>
</protein>
<accession>A0A9P4NMK1</accession>
<dbReference type="AlphaFoldDB" id="A0A9P4NMK1"/>
<evidence type="ECO:0000313" key="3">
    <source>
        <dbReference type="Proteomes" id="UP000800235"/>
    </source>
</evidence>
<organism evidence="2 3">
    <name type="scientific">Tothia fuscella</name>
    <dbReference type="NCBI Taxonomy" id="1048955"/>
    <lineage>
        <taxon>Eukaryota</taxon>
        <taxon>Fungi</taxon>
        <taxon>Dikarya</taxon>
        <taxon>Ascomycota</taxon>
        <taxon>Pezizomycotina</taxon>
        <taxon>Dothideomycetes</taxon>
        <taxon>Pleosporomycetidae</taxon>
        <taxon>Venturiales</taxon>
        <taxon>Cylindrosympodiaceae</taxon>
        <taxon>Tothia</taxon>
    </lineage>
</organism>